<organism evidence="2 3">
    <name type="scientific">Enterovirga rhinocerotis</name>
    <dbReference type="NCBI Taxonomy" id="1339210"/>
    <lineage>
        <taxon>Bacteria</taxon>
        <taxon>Pseudomonadati</taxon>
        <taxon>Pseudomonadota</taxon>
        <taxon>Alphaproteobacteria</taxon>
        <taxon>Hyphomicrobiales</taxon>
        <taxon>Methylobacteriaceae</taxon>
        <taxon>Enterovirga</taxon>
    </lineage>
</organism>
<accession>A0A4R7CAE9</accession>
<dbReference type="Gene3D" id="1.20.1290.10">
    <property type="entry name" value="AhpD-like"/>
    <property type="match status" value="1"/>
</dbReference>
<dbReference type="Pfam" id="PF02627">
    <property type="entry name" value="CMD"/>
    <property type="match status" value="1"/>
</dbReference>
<proteinExistence type="predicted"/>
<dbReference type="SUPFAM" id="SSF69118">
    <property type="entry name" value="AhpD-like"/>
    <property type="match status" value="1"/>
</dbReference>
<dbReference type="InterPro" id="IPR004675">
    <property type="entry name" value="AhpD_core"/>
</dbReference>
<reference evidence="2 3" key="1">
    <citation type="submission" date="2019-03" db="EMBL/GenBank/DDBJ databases">
        <title>Genomic Encyclopedia of Type Strains, Phase IV (KMG-IV): sequencing the most valuable type-strain genomes for metagenomic binning, comparative biology and taxonomic classification.</title>
        <authorList>
            <person name="Goeker M."/>
        </authorList>
    </citation>
    <scope>NUCLEOTIDE SEQUENCE [LARGE SCALE GENOMIC DNA]</scope>
    <source>
        <strain evidence="2 3">DSM 25903</strain>
    </source>
</reference>
<keyword evidence="2" id="KW-0575">Peroxidase</keyword>
<feature type="domain" description="Carboxymuconolactone decarboxylase-like" evidence="1">
    <location>
        <begin position="19"/>
        <end position="93"/>
    </location>
</feature>
<dbReference type="PANTHER" id="PTHR34846:SF10">
    <property type="entry name" value="CYTOPLASMIC PROTEIN"/>
    <property type="match status" value="1"/>
</dbReference>
<gene>
    <name evidence="2" type="ORF">EV668_1033</name>
</gene>
<dbReference type="OrthoDB" id="9801997at2"/>
<comment type="caution">
    <text evidence="2">The sequence shown here is derived from an EMBL/GenBank/DDBJ whole genome shotgun (WGS) entry which is preliminary data.</text>
</comment>
<dbReference type="Proteomes" id="UP000295122">
    <property type="component" value="Unassembled WGS sequence"/>
</dbReference>
<dbReference type="AlphaFoldDB" id="A0A4R7CAE9"/>
<name>A0A4R7CAE9_9HYPH</name>
<keyword evidence="2" id="KW-0560">Oxidoreductase</keyword>
<dbReference type="InterPro" id="IPR003779">
    <property type="entry name" value="CMD-like"/>
</dbReference>
<sequence>MTRRINPYGQHPDLVKPLIDFATTVQAMLEPSLMELVKIRASQINACAYCLRMHTTEARAMGESEERIYMLDAWRESGLYSERERAALGWTEALTQLSPHGVPDEARMALAATFTEEEQVKLTLMIVAINGFNRINVGFGITDRTPLPRKAA</sequence>
<dbReference type="InterPro" id="IPR029032">
    <property type="entry name" value="AhpD-like"/>
</dbReference>
<protein>
    <submittedName>
        <fullName evidence="2">AhpD family alkylhydroperoxidase</fullName>
    </submittedName>
</protein>
<keyword evidence="3" id="KW-1185">Reference proteome</keyword>
<evidence type="ECO:0000313" key="2">
    <source>
        <dbReference type="EMBL" id="TDR93767.1"/>
    </source>
</evidence>
<dbReference type="GO" id="GO:0051920">
    <property type="term" value="F:peroxiredoxin activity"/>
    <property type="evidence" value="ECO:0007669"/>
    <property type="project" value="InterPro"/>
</dbReference>
<evidence type="ECO:0000259" key="1">
    <source>
        <dbReference type="Pfam" id="PF02627"/>
    </source>
</evidence>
<evidence type="ECO:0000313" key="3">
    <source>
        <dbReference type="Proteomes" id="UP000295122"/>
    </source>
</evidence>
<dbReference type="RefSeq" id="WP_133768736.1">
    <property type="nucleotide sequence ID" value="NZ_SNZR01000011.1"/>
</dbReference>
<dbReference type="EMBL" id="SNZR01000011">
    <property type="protein sequence ID" value="TDR93767.1"/>
    <property type="molecule type" value="Genomic_DNA"/>
</dbReference>
<dbReference type="PANTHER" id="PTHR34846">
    <property type="entry name" value="4-CARBOXYMUCONOLACTONE DECARBOXYLASE FAMILY PROTEIN (AFU_ORTHOLOGUE AFUA_6G11590)"/>
    <property type="match status" value="1"/>
</dbReference>
<dbReference type="NCBIfam" id="TIGR00778">
    <property type="entry name" value="ahpD_dom"/>
    <property type="match status" value="1"/>
</dbReference>